<dbReference type="HOGENOM" id="CLU_2188882_0_0_1"/>
<protein>
    <submittedName>
        <fullName evidence="2">AlNc14C126G6812 protein</fullName>
    </submittedName>
</protein>
<dbReference type="EMBL" id="FR824171">
    <property type="protein sequence ID" value="CCA21544.1"/>
    <property type="molecule type" value="Genomic_DNA"/>
</dbReference>
<evidence type="ECO:0000313" key="2">
    <source>
        <dbReference type="EMBL" id="CCA21544.1"/>
    </source>
</evidence>
<feature type="region of interest" description="Disordered" evidence="1">
    <location>
        <begin position="1"/>
        <end position="20"/>
    </location>
</feature>
<dbReference type="AlphaFoldDB" id="F0WJU2"/>
<reference evidence="2" key="1">
    <citation type="journal article" date="2011" name="PLoS Biol.">
        <title>Gene gain and loss during evolution of obligate parasitism in the white rust pathogen of Arabidopsis thaliana.</title>
        <authorList>
            <person name="Kemen E."/>
            <person name="Gardiner A."/>
            <person name="Schultz-Larsen T."/>
            <person name="Kemen A.C."/>
            <person name="Balmuth A.L."/>
            <person name="Robert-Seilaniantz A."/>
            <person name="Bailey K."/>
            <person name="Holub E."/>
            <person name="Studholme D.J."/>
            <person name="Maclean D."/>
            <person name="Jones J.D."/>
        </authorList>
    </citation>
    <scope>NUCLEOTIDE SEQUENCE</scope>
</reference>
<accession>F0WJU2</accession>
<name>F0WJU2_9STRA</name>
<evidence type="ECO:0000256" key="1">
    <source>
        <dbReference type="SAM" id="MobiDB-lite"/>
    </source>
</evidence>
<reference evidence="2" key="2">
    <citation type="submission" date="2011-02" db="EMBL/GenBank/DDBJ databases">
        <authorList>
            <person name="MacLean D."/>
        </authorList>
    </citation>
    <scope>NUCLEOTIDE SEQUENCE</scope>
</reference>
<sequence>MSRERKRSPGGQGRQNTKYSGANDIYAKMLDVINHLCQTNDMQRTLDGFYGQLTPEKRDTNHNLIYPWVKQRTHIEEMFRVITGASRKSTREKGTTMAISREGEVASKL</sequence>
<proteinExistence type="predicted"/>
<gene>
    <name evidence="2" type="primary">AlNc14C126G6812</name>
    <name evidence="2" type="ORF">ALNC14_076870</name>
</gene>
<feature type="region of interest" description="Disordered" evidence="1">
    <location>
        <begin position="86"/>
        <end position="109"/>
    </location>
</feature>
<organism evidence="2">
    <name type="scientific">Albugo laibachii Nc14</name>
    <dbReference type="NCBI Taxonomy" id="890382"/>
    <lineage>
        <taxon>Eukaryota</taxon>
        <taxon>Sar</taxon>
        <taxon>Stramenopiles</taxon>
        <taxon>Oomycota</taxon>
        <taxon>Peronosporomycetes</taxon>
        <taxon>Albuginales</taxon>
        <taxon>Albuginaceae</taxon>
        <taxon>Albugo</taxon>
    </lineage>
</organism>